<keyword evidence="1" id="KW-0408">Iron</keyword>
<keyword evidence="1" id="KW-0239">DNA-directed DNA polymerase</keyword>
<dbReference type="SUPFAM" id="SSF56672">
    <property type="entry name" value="DNA/RNA polymerases"/>
    <property type="match status" value="1"/>
</dbReference>
<keyword evidence="1" id="KW-0004">4Fe-4S</keyword>
<dbReference type="GO" id="GO:0008270">
    <property type="term" value="F:zinc ion binding"/>
    <property type="evidence" value="ECO:0007669"/>
    <property type="project" value="UniProtKB-KW"/>
</dbReference>
<evidence type="ECO:0000313" key="2">
    <source>
        <dbReference type="EMBL" id="KAH3704604.1"/>
    </source>
</evidence>
<organism evidence="2 3">
    <name type="scientific">Dreissena polymorpha</name>
    <name type="common">Zebra mussel</name>
    <name type="synonym">Mytilus polymorpha</name>
    <dbReference type="NCBI Taxonomy" id="45954"/>
    <lineage>
        <taxon>Eukaryota</taxon>
        <taxon>Metazoa</taxon>
        <taxon>Spiralia</taxon>
        <taxon>Lophotrochozoa</taxon>
        <taxon>Mollusca</taxon>
        <taxon>Bivalvia</taxon>
        <taxon>Autobranchia</taxon>
        <taxon>Heteroconchia</taxon>
        <taxon>Euheterodonta</taxon>
        <taxon>Imparidentia</taxon>
        <taxon>Neoheterodontei</taxon>
        <taxon>Myida</taxon>
        <taxon>Dreissenoidea</taxon>
        <taxon>Dreissenidae</taxon>
        <taxon>Dreissena</taxon>
    </lineage>
</organism>
<dbReference type="GO" id="GO:0003677">
    <property type="term" value="F:DNA binding"/>
    <property type="evidence" value="ECO:0007669"/>
    <property type="project" value="UniProtKB-KW"/>
</dbReference>
<dbReference type="GO" id="GO:0006272">
    <property type="term" value="P:leading strand elongation"/>
    <property type="evidence" value="ECO:0007669"/>
    <property type="project" value="TreeGrafter"/>
</dbReference>
<evidence type="ECO:0000313" key="3">
    <source>
        <dbReference type="Proteomes" id="UP000828390"/>
    </source>
</evidence>
<keyword evidence="1" id="KW-0238">DNA-binding</keyword>
<dbReference type="PANTHER" id="PTHR10670">
    <property type="entry name" value="DNA POLYMERASE EPSILON CATALYTIC SUBUNIT A"/>
    <property type="match status" value="1"/>
</dbReference>
<keyword evidence="1" id="KW-0862">Zinc</keyword>
<reference evidence="2" key="2">
    <citation type="submission" date="2020-11" db="EMBL/GenBank/DDBJ databases">
        <authorList>
            <person name="McCartney M.A."/>
            <person name="Auch B."/>
            <person name="Kono T."/>
            <person name="Mallez S."/>
            <person name="Becker A."/>
            <person name="Gohl D.M."/>
            <person name="Silverstein K.A.T."/>
            <person name="Koren S."/>
            <person name="Bechman K.B."/>
            <person name="Herman A."/>
            <person name="Abrahante J.E."/>
            <person name="Garbe J."/>
        </authorList>
    </citation>
    <scope>NUCLEOTIDE SEQUENCE</scope>
    <source>
        <strain evidence="2">Duluth1</strain>
        <tissue evidence="2">Whole animal</tissue>
    </source>
</reference>
<comment type="cofactor">
    <cofactor evidence="1">
        <name>[4Fe-4S] cluster</name>
        <dbReference type="ChEBI" id="CHEBI:49883"/>
    </cofactor>
</comment>
<dbReference type="GO" id="GO:0006287">
    <property type="term" value="P:base-excision repair, gap-filling"/>
    <property type="evidence" value="ECO:0007669"/>
    <property type="project" value="TreeGrafter"/>
</dbReference>
<dbReference type="Proteomes" id="UP000828390">
    <property type="component" value="Unassembled WGS sequence"/>
</dbReference>
<dbReference type="GO" id="GO:0008310">
    <property type="term" value="F:single-stranded DNA 3'-5' DNA exonuclease activity"/>
    <property type="evidence" value="ECO:0007669"/>
    <property type="project" value="TreeGrafter"/>
</dbReference>
<dbReference type="GO" id="GO:0003887">
    <property type="term" value="F:DNA-directed DNA polymerase activity"/>
    <property type="evidence" value="ECO:0007669"/>
    <property type="project" value="UniProtKB-KW"/>
</dbReference>
<comment type="caution">
    <text evidence="2">The sequence shown here is derived from an EMBL/GenBank/DDBJ whole genome shotgun (WGS) entry which is preliminary data.</text>
</comment>
<dbReference type="EMBL" id="JAIWYP010000015">
    <property type="protein sequence ID" value="KAH3704604.1"/>
    <property type="molecule type" value="Genomic_DNA"/>
</dbReference>
<accession>A0A9D3YTK5</accession>
<comment type="function">
    <text evidence="1">DNA polymerase II participates in chromosomal DNA replication.</text>
</comment>
<sequence>MLRDCPNRLENPIIYHLDVGAMYPNIILTNRLQVNTLLPMFDVTLKNYTSLMA</sequence>
<comment type="catalytic activity">
    <reaction evidence="1">
        <text>DNA(n) + a 2'-deoxyribonucleoside 5'-triphosphate = DNA(n+1) + diphosphate</text>
        <dbReference type="Rhea" id="RHEA:22508"/>
        <dbReference type="Rhea" id="RHEA-COMP:17339"/>
        <dbReference type="Rhea" id="RHEA-COMP:17340"/>
        <dbReference type="ChEBI" id="CHEBI:33019"/>
        <dbReference type="ChEBI" id="CHEBI:61560"/>
        <dbReference type="ChEBI" id="CHEBI:173112"/>
        <dbReference type="EC" id="2.7.7.7"/>
    </reaction>
</comment>
<keyword evidence="1" id="KW-0539">Nucleus</keyword>
<dbReference type="AlphaFoldDB" id="A0A9D3YTK5"/>
<keyword evidence="1" id="KW-0808">Transferase</keyword>
<proteinExistence type="inferred from homology"/>
<evidence type="ECO:0000256" key="1">
    <source>
        <dbReference type="RuleBase" id="RU365029"/>
    </source>
</evidence>
<comment type="subcellular location">
    <subcellularLocation>
        <location evidence="1">Nucleus</location>
    </subcellularLocation>
</comment>
<dbReference type="GO" id="GO:0045004">
    <property type="term" value="P:DNA replication proofreading"/>
    <property type="evidence" value="ECO:0007669"/>
    <property type="project" value="TreeGrafter"/>
</dbReference>
<dbReference type="EC" id="2.7.7.7" evidence="1"/>
<keyword evidence="1" id="KW-0863">Zinc-finger</keyword>
<dbReference type="PANTHER" id="PTHR10670:SF0">
    <property type="entry name" value="DNA POLYMERASE EPSILON CATALYTIC SUBUNIT A"/>
    <property type="match status" value="1"/>
</dbReference>
<dbReference type="InterPro" id="IPR043502">
    <property type="entry name" value="DNA/RNA_pol_sf"/>
</dbReference>
<dbReference type="GO" id="GO:0051539">
    <property type="term" value="F:4 iron, 4 sulfur cluster binding"/>
    <property type="evidence" value="ECO:0007669"/>
    <property type="project" value="UniProtKB-KW"/>
</dbReference>
<name>A0A9D3YTK5_DREPO</name>
<reference evidence="2" key="1">
    <citation type="journal article" date="2019" name="bioRxiv">
        <title>The Genome of the Zebra Mussel, Dreissena polymorpha: A Resource for Invasive Species Research.</title>
        <authorList>
            <person name="McCartney M.A."/>
            <person name="Auch B."/>
            <person name="Kono T."/>
            <person name="Mallez S."/>
            <person name="Zhang Y."/>
            <person name="Obille A."/>
            <person name="Becker A."/>
            <person name="Abrahante J.E."/>
            <person name="Garbe J."/>
            <person name="Badalamenti J.P."/>
            <person name="Herman A."/>
            <person name="Mangelson H."/>
            <person name="Liachko I."/>
            <person name="Sullivan S."/>
            <person name="Sone E.D."/>
            <person name="Koren S."/>
            <person name="Silverstein K.A.T."/>
            <person name="Beckman K.B."/>
            <person name="Gohl D.M."/>
        </authorList>
    </citation>
    <scope>NUCLEOTIDE SEQUENCE</scope>
    <source>
        <strain evidence="2">Duluth1</strain>
        <tissue evidence="2">Whole animal</tissue>
    </source>
</reference>
<dbReference type="GO" id="GO:0008622">
    <property type="term" value="C:epsilon DNA polymerase complex"/>
    <property type="evidence" value="ECO:0007669"/>
    <property type="project" value="InterPro"/>
</dbReference>
<keyword evidence="1" id="KW-0235">DNA replication</keyword>
<keyword evidence="1" id="KW-0479">Metal-binding</keyword>
<gene>
    <name evidence="2" type="ORF">DPMN_079663</name>
</gene>
<dbReference type="GO" id="GO:0000278">
    <property type="term" value="P:mitotic cell cycle"/>
    <property type="evidence" value="ECO:0007669"/>
    <property type="project" value="TreeGrafter"/>
</dbReference>
<protein>
    <recommendedName>
        <fullName evidence="1">DNA polymerase epsilon catalytic subunit</fullName>
        <ecNumber evidence="1">2.7.7.7</ecNumber>
    </recommendedName>
</protein>
<dbReference type="GO" id="GO:0006297">
    <property type="term" value="P:nucleotide-excision repair, DNA gap filling"/>
    <property type="evidence" value="ECO:0007669"/>
    <property type="project" value="TreeGrafter"/>
</dbReference>
<keyword evidence="3" id="KW-1185">Reference proteome</keyword>
<keyword evidence="1" id="KW-0411">Iron-sulfur</keyword>
<dbReference type="InterPro" id="IPR029703">
    <property type="entry name" value="POL2"/>
</dbReference>
<comment type="similarity">
    <text evidence="1">Belongs to the DNA polymerase type-B family.</text>
</comment>
<keyword evidence="1" id="KW-0548">Nucleotidyltransferase</keyword>